<dbReference type="AlphaFoldDB" id="A0A9D4E304"/>
<gene>
    <name evidence="1" type="ORF">DPMN_172795</name>
</gene>
<proteinExistence type="predicted"/>
<comment type="caution">
    <text evidence="1">The sequence shown here is derived from an EMBL/GenBank/DDBJ whole genome shotgun (WGS) entry which is preliminary data.</text>
</comment>
<keyword evidence="2" id="KW-1185">Reference proteome</keyword>
<protein>
    <submittedName>
        <fullName evidence="1">Uncharacterized protein</fullName>
    </submittedName>
</protein>
<sequence length="180" mass="20242">MEEVYYLWKLAGGDLEAVLKKEEVEKIIMQSPNKSCELDPIPTWLLKECKTELLPILTKIINLSMETATSYLSDRFQTASIEGNVSEPVLLTISTQNFIPCILNLLGKFAKNMDSGITSTDDSQLYLSFEPTDGAAQDETLNRVENGDVLGEGRDQAELWYTRLVLLTLDHLREVNLICP</sequence>
<evidence type="ECO:0000313" key="2">
    <source>
        <dbReference type="Proteomes" id="UP000828390"/>
    </source>
</evidence>
<dbReference type="Proteomes" id="UP000828390">
    <property type="component" value="Unassembled WGS sequence"/>
</dbReference>
<dbReference type="EMBL" id="JAIWYP010000009">
    <property type="protein sequence ID" value="KAH3771476.1"/>
    <property type="molecule type" value="Genomic_DNA"/>
</dbReference>
<reference evidence="1" key="2">
    <citation type="submission" date="2020-11" db="EMBL/GenBank/DDBJ databases">
        <authorList>
            <person name="McCartney M.A."/>
            <person name="Auch B."/>
            <person name="Kono T."/>
            <person name="Mallez S."/>
            <person name="Becker A."/>
            <person name="Gohl D.M."/>
            <person name="Silverstein K.A.T."/>
            <person name="Koren S."/>
            <person name="Bechman K.B."/>
            <person name="Herman A."/>
            <person name="Abrahante J.E."/>
            <person name="Garbe J."/>
        </authorList>
    </citation>
    <scope>NUCLEOTIDE SEQUENCE</scope>
    <source>
        <strain evidence="1">Duluth1</strain>
        <tissue evidence="1">Whole animal</tissue>
    </source>
</reference>
<name>A0A9D4E304_DREPO</name>
<reference evidence="1" key="1">
    <citation type="journal article" date="2019" name="bioRxiv">
        <title>The Genome of the Zebra Mussel, Dreissena polymorpha: A Resource for Invasive Species Research.</title>
        <authorList>
            <person name="McCartney M.A."/>
            <person name="Auch B."/>
            <person name="Kono T."/>
            <person name="Mallez S."/>
            <person name="Zhang Y."/>
            <person name="Obille A."/>
            <person name="Becker A."/>
            <person name="Abrahante J.E."/>
            <person name="Garbe J."/>
            <person name="Badalamenti J.P."/>
            <person name="Herman A."/>
            <person name="Mangelson H."/>
            <person name="Liachko I."/>
            <person name="Sullivan S."/>
            <person name="Sone E.D."/>
            <person name="Koren S."/>
            <person name="Silverstein K.A.T."/>
            <person name="Beckman K.B."/>
            <person name="Gohl D.M."/>
        </authorList>
    </citation>
    <scope>NUCLEOTIDE SEQUENCE</scope>
    <source>
        <strain evidence="1">Duluth1</strain>
        <tissue evidence="1">Whole animal</tissue>
    </source>
</reference>
<accession>A0A9D4E304</accession>
<evidence type="ECO:0000313" key="1">
    <source>
        <dbReference type="EMBL" id="KAH3771476.1"/>
    </source>
</evidence>
<organism evidence="1 2">
    <name type="scientific">Dreissena polymorpha</name>
    <name type="common">Zebra mussel</name>
    <name type="synonym">Mytilus polymorpha</name>
    <dbReference type="NCBI Taxonomy" id="45954"/>
    <lineage>
        <taxon>Eukaryota</taxon>
        <taxon>Metazoa</taxon>
        <taxon>Spiralia</taxon>
        <taxon>Lophotrochozoa</taxon>
        <taxon>Mollusca</taxon>
        <taxon>Bivalvia</taxon>
        <taxon>Autobranchia</taxon>
        <taxon>Heteroconchia</taxon>
        <taxon>Euheterodonta</taxon>
        <taxon>Imparidentia</taxon>
        <taxon>Neoheterodontei</taxon>
        <taxon>Myida</taxon>
        <taxon>Dreissenoidea</taxon>
        <taxon>Dreissenidae</taxon>
        <taxon>Dreissena</taxon>
    </lineage>
</organism>